<evidence type="ECO:0000313" key="2">
    <source>
        <dbReference type="EMBL" id="KAF2263962.1"/>
    </source>
</evidence>
<sequence length="281" mass="30873">MSNRPSNSTSDPSNNQPSTSTASIQRGSTSTSATRGANQSDGQALNSTGSVSQPSASMSEFQTLSRNPNVTRLYDALSGVDSEAGPNSSTIVHCITMDPFVVFPPTDNMQRLACELVSRLGELEVKQLSTLNPKMKIFEYQLTTNCNEIFNSLLEDFTKTTANDVKLTVQTRARMMIPKRQHNEDRPQPKLLTLRAGRLTVPPKHVAILILLPSSKDSRGTAEIRIDDVDRSSEGNYYKVTEWRSGSSVLLFEGLGVQTEPDETEIPFINILGPILPLKEQ</sequence>
<keyword evidence="3" id="KW-1185">Reference proteome</keyword>
<name>A0A9P4K7D8_9PLEO</name>
<reference evidence="3" key="1">
    <citation type="journal article" date="2020" name="Stud. Mycol.">
        <title>101 Dothideomycetes genomes: A test case for predicting lifestyles and emergence of pathogens.</title>
        <authorList>
            <person name="Haridas S."/>
            <person name="Albert R."/>
            <person name="Binder M."/>
            <person name="Bloem J."/>
            <person name="LaButti K."/>
            <person name="Salamov A."/>
            <person name="Andreopoulos B."/>
            <person name="Baker S."/>
            <person name="Barry K."/>
            <person name="Bills G."/>
            <person name="Bluhm B."/>
            <person name="Cannon C."/>
            <person name="Castanera R."/>
            <person name="Culley D."/>
            <person name="Daum C."/>
            <person name="Ezra D."/>
            <person name="Gonzalez J."/>
            <person name="Henrissat B."/>
            <person name="Kuo A."/>
            <person name="Liang C."/>
            <person name="Lipzen A."/>
            <person name="Lutzoni F."/>
            <person name="Magnuson J."/>
            <person name="Mondo S."/>
            <person name="Nolan M."/>
            <person name="Ohm R."/>
            <person name="Pangilinan J."/>
            <person name="Park H.-J."/>
            <person name="Ramirez L."/>
            <person name="Alfaro M."/>
            <person name="Sun H."/>
            <person name="Tritt A."/>
            <person name="Yoshinaga Y."/>
            <person name="Zwiers L.-H."/>
            <person name="Turgeon B."/>
            <person name="Goodwin S."/>
            <person name="Spatafora J."/>
            <person name="Crous P."/>
            <person name="Grigoriev I."/>
        </authorList>
    </citation>
    <scope>NUCLEOTIDE SEQUENCE [LARGE SCALE GENOMIC DNA]</scope>
    <source>
        <strain evidence="3">CBS 304.66</strain>
    </source>
</reference>
<evidence type="ECO:0000313" key="3">
    <source>
        <dbReference type="Proteomes" id="UP000800093"/>
    </source>
</evidence>
<evidence type="ECO:0000256" key="1">
    <source>
        <dbReference type="SAM" id="MobiDB-lite"/>
    </source>
</evidence>
<accession>A0A9P4K7D8</accession>
<feature type="region of interest" description="Disordered" evidence="1">
    <location>
        <begin position="1"/>
        <end position="64"/>
    </location>
</feature>
<dbReference type="Proteomes" id="UP000800093">
    <property type="component" value="Unassembled WGS sequence"/>
</dbReference>
<dbReference type="OrthoDB" id="3786121at2759"/>
<dbReference type="EMBL" id="ML986620">
    <property type="protein sequence ID" value="KAF2263962.1"/>
    <property type="molecule type" value="Genomic_DNA"/>
</dbReference>
<proteinExistence type="predicted"/>
<organism evidence="2 3">
    <name type="scientific">Lojkania enalia</name>
    <dbReference type="NCBI Taxonomy" id="147567"/>
    <lineage>
        <taxon>Eukaryota</taxon>
        <taxon>Fungi</taxon>
        <taxon>Dikarya</taxon>
        <taxon>Ascomycota</taxon>
        <taxon>Pezizomycotina</taxon>
        <taxon>Dothideomycetes</taxon>
        <taxon>Pleosporomycetidae</taxon>
        <taxon>Pleosporales</taxon>
        <taxon>Pleosporales incertae sedis</taxon>
        <taxon>Lojkania</taxon>
    </lineage>
</organism>
<dbReference type="AlphaFoldDB" id="A0A9P4K7D8"/>
<gene>
    <name evidence="2" type="ORF">CC78DRAFT_580884</name>
</gene>
<comment type="caution">
    <text evidence="2">The sequence shown here is derived from an EMBL/GenBank/DDBJ whole genome shotgun (WGS) entry which is preliminary data.</text>
</comment>
<protein>
    <submittedName>
        <fullName evidence="2">Uncharacterized protein</fullName>
    </submittedName>
</protein>